<dbReference type="EMBL" id="VKAC01000005">
    <property type="protein sequence ID" value="TXR56292.1"/>
    <property type="molecule type" value="Genomic_DNA"/>
</dbReference>
<accession>A0A5C8ZEN1</accession>
<gene>
    <name evidence="2" type="ORF">FMM08_09210</name>
</gene>
<keyword evidence="3" id="KW-1185">Reference proteome</keyword>
<evidence type="ECO:0000313" key="3">
    <source>
        <dbReference type="Proteomes" id="UP000321234"/>
    </source>
</evidence>
<dbReference type="Proteomes" id="UP000321234">
    <property type="component" value="Unassembled WGS sequence"/>
</dbReference>
<dbReference type="AlphaFoldDB" id="A0A5C8ZEN1"/>
<evidence type="ECO:0000256" key="1">
    <source>
        <dbReference type="SAM" id="MobiDB-lite"/>
    </source>
</evidence>
<feature type="compositionally biased region" description="Low complexity" evidence="1">
    <location>
        <begin position="273"/>
        <end position="291"/>
    </location>
</feature>
<feature type="region of interest" description="Disordered" evidence="1">
    <location>
        <begin position="1"/>
        <end position="32"/>
    </location>
</feature>
<protein>
    <submittedName>
        <fullName evidence="2">Uncharacterized protein</fullName>
    </submittedName>
</protein>
<dbReference type="Gene3D" id="1.10.357.10">
    <property type="entry name" value="Tetracycline Repressor, domain 2"/>
    <property type="match status" value="1"/>
</dbReference>
<dbReference type="SUPFAM" id="SSF48498">
    <property type="entry name" value="Tetracyclin repressor-like, C-terminal domain"/>
    <property type="match status" value="1"/>
</dbReference>
<dbReference type="InterPro" id="IPR036271">
    <property type="entry name" value="Tet_transcr_reg_TetR-rel_C_sf"/>
</dbReference>
<name>A0A5C8ZEN1_9ACTN</name>
<dbReference type="RefSeq" id="WP_147926085.1">
    <property type="nucleotide sequence ID" value="NZ_VKAC01000005.1"/>
</dbReference>
<comment type="caution">
    <text evidence="2">The sequence shown here is derived from an EMBL/GenBank/DDBJ whole genome shotgun (WGS) entry which is preliminary data.</text>
</comment>
<organism evidence="2 3">
    <name type="scientific">Quadrisphaera setariae</name>
    <dbReference type="NCBI Taxonomy" id="2593304"/>
    <lineage>
        <taxon>Bacteria</taxon>
        <taxon>Bacillati</taxon>
        <taxon>Actinomycetota</taxon>
        <taxon>Actinomycetes</taxon>
        <taxon>Kineosporiales</taxon>
        <taxon>Kineosporiaceae</taxon>
        <taxon>Quadrisphaera</taxon>
    </lineage>
</organism>
<sequence length="583" mass="61870">MGGGADEEGLAQVLGRLTDPATSTRRTEQARRRLADDPVTLALLEAGVLVLQRELGTLVPSDGDGDGDGDGERRSLRFLELLSASRVCAAASAVGPLRVTPSHLRDRWARQRDYGEDLLALLLWRRHWDDLLDQRLRHLPAPRTAQDLAVTGEALARAHLVTGALPVSTRLELVASALASEHPALRRSREEHYRTVAARYGQVWRRCYEMVGQRPRAGADLDRTSLALGAVNEGANLRTLATGEAPERVEEAVRLLRVGGGALTRRAFEPDPARAAGAAPAPAGALDGRPLWPGPGSGDLADVLVHLTDPVTGSRRTSAARRRLAHDEITAQLLHGGTGVLGQELGVVASGPGRRVSTALAAPSAFFGLLSAAAVEAAGRTLPAGSPRPTAAQLRDRWRTQDHYVDDLLAYAAHRVRRVRRAVLGRISAAALEPFADGGGGWERLRASLEAAAASVLADVDRDGHDRLRLLLTALAAARPVVSQRLAELGAQEEHLTAGLLAELLARAGVGLRPGVAVEDLARALVALRDGVVLRALATGQRPDEHASAVPPLGWALVEVVAGSLADPPGAQTRVRSRPHRSQ</sequence>
<dbReference type="OrthoDB" id="4964763at2"/>
<feature type="region of interest" description="Disordered" evidence="1">
    <location>
        <begin position="271"/>
        <end position="292"/>
    </location>
</feature>
<evidence type="ECO:0000313" key="2">
    <source>
        <dbReference type="EMBL" id="TXR56292.1"/>
    </source>
</evidence>
<proteinExistence type="predicted"/>
<reference evidence="2 3" key="1">
    <citation type="submission" date="2019-07" db="EMBL/GenBank/DDBJ databases">
        <title>Quadrisphaera sp. strain DD2A genome sequencing and assembly.</title>
        <authorList>
            <person name="Kim I."/>
        </authorList>
    </citation>
    <scope>NUCLEOTIDE SEQUENCE [LARGE SCALE GENOMIC DNA]</scope>
    <source>
        <strain evidence="2 3">DD2A</strain>
    </source>
</reference>